<dbReference type="InterPro" id="IPR012340">
    <property type="entry name" value="NA-bd_OB-fold"/>
</dbReference>
<gene>
    <name evidence="2" type="ORF">PAHAL_9G413900</name>
</gene>
<proteinExistence type="predicted"/>
<sequence>MAFYFIPDLHPQNKFSEIRVSVVWKWEYRGQTDDGPIQHIDLVLADEKGNAIYAEIPASEIERHNSKIEEHGVYMLSRPVHAPFMIEFTCHTRINAVTNPPRTFSKYIYNLTDFEDLYSYIGDRTYFLDILAIITEVAEPQWRPISTQPKPAFTRDVTLQSIDGSEMKLTLWGQRAREFKIDSVYDAESAKPIVTLFVGCLMKTFMHNNHQSIPILSFITISRLADNMIWWFPSCNLCGKSCSRDGPGYRCRPCNSTGYTYKLKLAFIATDGTAESEMICFGNVAAHIVGKSAEYVMASARRRGNISPDIAAIVSEKFTFSINMTENSYHTANKTYIINSVITAHGKQLSARHFNLI</sequence>
<dbReference type="SUPFAM" id="SSF50249">
    <property type="entry name" value="Nucleic acid-binding proteins"/>
    <property type="match status" value="3"/>
</dbReference>
<dbReference type="InterPro" id="IPR013955">
    <property type="entry name" value="Rep_factor-A_C"/>
</dbReference>
<dbReference type="Gene3D" id="2.40.50.140">
    <property type="entry name" value="Nucleic acid-binding proteins"/>
    <property type="match status" value="2"/>
</dbReference>
<feature type="domain" description="Replication factor A C-terminal" evidence="1">
    <location>
        <begin position="221"/>
        <end position="335"/>
    </location>
</feature>
<dbReference type="PANTHER" id="PTHR47165">
    <property type="entry name" value="OS03G0429900 PROTEIN"/>
    <property type="match status" value="1"/>
</dbReference>
<dbReference type="CDD" id="cd04480">
    <property type="entry name" value="RPA1_DBD_A_like"/>
    <property type="match status" value="1"/>
</dbReference>
<dbReference type="Proteomes" id="UP000243499">
    <property type="component" value="Chromosome 9"/>
</dbReference>
<evidence type="ECO:0000259" key="1">
    <source>
        <dbReference type="Pfam" id="PF08646"/>
    </source>
</evidence>
<reference evidence="2" key="1">
    <citation type="submission" date="2018-04" db="EMBL/GenBank/DDBJ databases">
        <title>WGS assembly of Panicum hallii.</title>
        <authorList>
            <person name="Lovell J."/>
            <person name="Jenkins J."/>
            <person name="Lowry D."/>
            <person name="Mamidi S."/>
            <person name="Sreedasyam A."/>
            <person name="Weng X."/>
            <person name="Barry K."/>
            <person name="Bonette J."/>
            <person name="Campitelli B."/>
            <person name="Daum C."/>
            <person name="Gordon S."/>
            <person name="Gould B."/>
            <person name="Lipzen A."/>
            <person name="Macqueen A."/>
            <person name="Palacio-Mejia J."/>
            <person name="Plott C."/>
            <person name="Shakirov E."/>
            <person name="Shu S."/>
            <person name="Yoshinaga Y."/>
            <person name="Zane M."/>
            <person name="Rokhsar D."/>
            <person name="Grimwood J."/>
            <person name="Schmutz J."/>
            <person name="Juenger T."/>
        </authorList>
    </citation>
    <scope>NUCLEOTIDE SEQUENCE [LARGE SCALE GENOMIC DNA]</scope>
    <source>
        <strain evidence="2">FIL2</strain>
    </source>
</reference>
<evidence type="ECO:0000313" key="2">
    <source>
        <dbReference type="EMBL" id="PVH32495.1"/>
    </source>
</evidence>
<dbReference type="AlphaFoldDB" id="A0A2T8I490"/>
<dbReference type="EMBL" id="CM008054">
    <property type="protein sequence ID" value="PVH32495.1"/>
    <property type="molecule type" value="Genomic_DNA"/>
</dbReference>
<accession>A0A2T8I490</accession>
<organism evidence="2">
    <name type="scientific">Panicum hallii</name>
    <dbReference type="NCBI Taxonomy" id="206008"/>
    <lineage>
        <taxon>Eukaryota</taxon>
        <taxon>Viridiplantae</taxon>
        <taxon>Streptophyta</taxon>
        <taxon>Embryophyta</taxon>
        <taxon>Tracheophyta</taxon>
        <taxon>Spermatophyta</taxon>
        <taxon>Magnoliopsida</taxon>
        <taxon>Liliopsida</taxon>
        <taxon>Poales</taxon>
        <taxon>Poaceae</taxon>
        <taxon>PACMAD clade</taxon>
        <taxon>Panicoideae</taxon>
        <taxon>Panicodae</taxon>
        <taxon>Paniceae</taxon>
        <taxon>Panicinae</taxon>
        <taxon>Panicum</taxon>
        <taxon>Panicum sect. Panicum</taxon>
    </lineage>
</organism>
<dbReference type="PANTHER" id="PTHR47165:SF3">
    <property type="entry name" value="RETROTRANSPOSON-LIKE PROTEIN"/>
    <property type="match status" value="1"/>
</dbReference>
<name>A0A2T8I490_9POAL</name>
<protein>
    <recommendedName>
        <fullName evidence="1">Replication factor A C-terminal domain-containing protein</fullName>
    </recommendedName>
</protein>
<dbReference type="Pfam" id="PF08646">
    <property type="entry name" value="Rep_fac-A_C"/>
    <property type="match status" value="1"/>
</dbReference>
<dbReference type="Gramene" id="PVH32495">
    <property type="protein sequence ID" value="PVH32495"/>
    <property type="gene ID" value="PAHAL_9G413900"/>
</dbReference>